<protein>
    <submittedName>
        <fullName evidence="2">Uncharacterized protein</fullName>
    </submittedName>
</protein>
<feature type="transmembrane region" description="Helical" evidence="1">
    <location>
        <begin position="63"/>
        <end position="87"/>
    </location>
</feature>
<keyword evidence="1" id="KW-0472">Membrane</keyword>
<feature type="transmembrane region" description="Helical" evidence="1">
    <location>
        <begin position="108"/>
        <end position="132"/>
    </location>
</feature>
<evidence type="ECO:0000313" key="2">
    <source>
        <dbReference type="EMBL" id="KAG1776313.1"/>
    </source>
</evidence>
<comment type="caution">
    <text evidence="2">The sequence shown here is derived from an EMBL/GenBank/DDBJ whole genome shotgun (WGS) entry which is preliminary data.</text>
</comment>
<reference evidence="2" key="1">
    <citation type="journal article" date="2020" name="New Phytol.">
        <title>Comparative genomics reveals dynamic genome evolution in host specialist ectomycorrhizal fungi.</title>
        <authorList>
            <person name="Lofgren L.A."/>
            <person name="Nguyen N.H."/>
            <person name="Vilgalys R."/>
            <person name="Ruytinx J."/>
            <person name="Liao H.L."/>
            <person name="Branco S."/>
            <person name="Kuo A."/>
            <person name="LaButti K."/>
            <person name="Lipzen A."/>
            <person name="Andreopoulos W."/>
            <person name="Pangilinan J."/>
            <person name="Riley R."/>
            <person name="Hundley H."/>
            <person name="Na H."/>
            <person name="Barry K."/>
            <person name="Grigoriev I.V."/>
            <person name="Stajich J.E."/>
            <person name="Kennedy P.G."/>
        </authorList>
    </citation>
    <scope>NUCLEOTIDE SEQUENCE</scope>
    <source>
        <strain evidence="2">DOB743</strain>
    </source>
</reference>
<dbReference type="AlphaFoldDB" id="A0A9P7D234"/>
<name>A0A9P7D234_9AGAM</name>
<proteinExistence type="predicted"/>
<accession>A0A9P7D234</accession>
<dbReference type="Proteomes" id="UP000714275">
    <property type="component" value="Unassembled WGS sequence"/>
</dbReference>
<organism evidence="2 3">
    <name type="scientific">Suillus placidus</name>
    <dbReference type="NCBI Taxonomy" id="48579"/>
    <lineage>
        <taxon>Eukaryota</taxon>
        <taxon>Fungi</taxon>
        <taxon>Dikarya</taxon>
        <taxon>Basidiomycota</taxon>
        <taxon>Agaricomycotina</taxon>
        <taxon>Agaricomycetes</taxon>
        <taxon>Agaricomycetidae</taxon>
        <taxon>Boletales</taxon>
        <taxon>Suillineae</taxon>
        <taxon>Suillaceae</taxon>
        <taxon>Suillus</taxon>
    </lineage>
</organism>
<keyword evidence="1" id="KW-1133">Transmembrane helix</keyword>
<evidence type="ECO:0000256" key="1">
    <source>
        <dbReference type="SAM" id="Phobius"/>
    </source>
</evidence>
<gene>
    <name evidence="2" type="ORF">EV702DRAFT_1109631</name>
</gene>
<dbReference type="OrthoDB" id="2679375at2759"/>
<evidence type="ECO:0000313" key="3">
    <source>
        <dbReference type="Proteomes" id="UP000714275"/>
    </source>
</evidence>
<keyword evidence="1" id="KW-0812">Transmembrane</keyword>
<feature type="transmembrane region" description="Helical" evidence="1">
    <location>
        <begin position="16"/>
        <end position="35"/>
    </location>
</feature>
<keyword evidence="3" id="KW-1185">Reference proteome</keyword>
<dbReference type="EMBL" id="JABBWD010000027">
    <property type="protein sequence ID" value="KAG1776313.1"/>
    <property type="molecule type" value="Genomic_DNA"/>
</dbReference>
<sequence>MFILRTYAIWGRSRRILIILMSCFGAILIPVGYILTSFGNSITISQPPIPNITSCYNVGESRIIVVAYILLVVGEFEIISFTVYRSIKHYKSLAHGNRLLNIIIQHNIFYFICGLFFSVLLILTIGLLPFVYGDMVSNLQVTVHALLVTRMHLELWKSDRVQGLVVDDIALDAFNQPSRGRNDDWRRNVLDIRR</sequence>